<dbReference type="EMBL" id="JANKHO010000171">
    <property type="protein sequence ID" value="KAJ3513933.1"/>
    <property type="molecule type" value="Genomic_DNA"/>
</dbReference>
<evidence type="ECO:0000256" key="1">
    <source>
        <dbReference type="SAM" id="MobiDB-lite"/>
    </source>
</evidence>
<sequence length="254" mass="27516">MPPPPDPTHAHGHIHRSSHSHSHSHAHPNAHAHAHTHPANHGTPRPHAHGHSHKRATPEEDEERFTFGKDFVAATAALFEAEVLPAYPNFPGMRSGLYEAPLPDTLPASEAGELYASRKKVAEMQGQMPSQAQMNGAQMLQQQQIQQQRQQHLQSQQTAATAYELGHPHLPHPNAYSQNHQAAQAPPMMAMSMSAPMSIAQQHPQPYAPGYSSPPAHPASMNGMNARAASYASYPPQSSSYPPNYGSSLTGWAG</sequence>
<protein>
    <submittedName>
        <fullName evidence="2">Uncharacterized protein</fullName>
    </submittedName>
</protein>
<gene>
    <name evidence="2" type="ORF">NLJ89_g2663</name>
</gene>
<evidence type="ECO:0000313" key="3">
    <source>
        <dbReference type="Proteomes" id="UP001148786"/>
    </source>
</evidence>
<comment type="caution">
    <text evidence="2">The sequence shown here is derived from an EMBL/GenBank/DDBJ whole genome shotgun (WGS) entry which is preliminary data.</text>
</comment>
<accession>A0A9W8K652</accession>
<proteinExistence type="predicted"/>
<feature type="compositionally biased region" description="Basic residues" evidence="1">
    <location>
        <begin position="10"/>
        <end position="55"/>
    </location>
</feature>
<feature type="region of interest" description="Disordered" evidence="1">
    <location>
        <begin position="231"/>
        <end position="254"/>
    </location>
</feature>
<feature type="region of interest" description="Disordered" evidence="1">
    <location>
        <begin position="1"/>
        <end position="63"/>
    </location>
</feature>
<organism evidence="2 3">
    <name type="scientific">Agrocybe chaxingu</name>
    <dbReference type="NCBI Taxonomy" id="84603"/>
    <lineage>
        <taxon>Eukaryota</taxon>
        <taxon>Fungi</taxon>
        <taxon>Dikarya</taxon>
        <taxon>Basidiomycota</taxon>
        <taxon>Agaricomycotina</taxon>
        <taxon>Agaricomycetes</taxon>
        <taxon>Agaricomycetidae</taxon>
        <taxon>Agaricales</taxon>
        <taxon>Agaricineae</taxon>
        <taxon>Strophariaceae</taxon>
        <taxon>Agrocybe</taxon>
    </lineage>
</organism>
<keyword evidence="3" id="KW-1185">Reference proteome</keyword>
<dbReference type="AlphaFoldDB" id="A0A9W8K652"/>
<name>A0A9W8K652_9AGAR</name>
<reference evidence="2" key="1">
    <citation type="submission" date="2022-07" db="EMBL/GenBank/DDBJ databases">
        <title>Genome Sequence of Agrocybe chaxingu.</title>
        <authorList>
            <person name="Buettner E."/>
        </authorList>
    </citation>
    <scope>NUCLEOTIDE SEQUENCE</scope>
    <source>
        <strain evidence="2">MP-N11</strain>
    </source>
</reference>
<evidence type="ECO:0000313" key="2">
    <source>
        <dbReference type="EMBL" id="KAJ3513933.1"/>
    </source>
</evidence>
<dbReference type="Proteomes" id="UP001148786">
    <property type="component" value="Unassembled WGS sequence"/>
</dbReference>
<feature type="compositionally biased region" description="Low complexity" evidence="1">
    <location>
        <begin position="231"/>
        <end position="248"/>
    </location>
</feature>
<dbReference type="OrthoDB" id="3263163at2759"/>